<dbReference type="GO" id="GO:0015937">
    <property type="term" value="P:coenzyme A biosynthetic process"/>
    <property type="evidence" value="ECO:0007669"/>
    <property type="project" value="UniProtKB-UniRule"/>
</dbReference>
<dbReference type="Pfam" id="PF01121">
    <property type="entry name" value="CoaE"/>
    <property type="match status" value="1"/>
</dbReference>
<dbReference type="InterPro" id="IPR027417">
    <property type="entry name" value="P-loop_NTPase"/>
</dbReference>
<dbReference type="OrthoDB" id="9812943at2"/>
<dbReference type="Gene3D" id="3.40.50.300">
    <property type="entry name" value="P-loop containing nucleotide triphosphate hydrolases"/>
    <property type="match status" value="1"/>
</dbReference>
<dbReference type="AlphaFoldDB" id="A0A2G5P746"/>
<gene>
    <name evidence="7" type="primary">coaE</name>
    <name evidence="9" type="ORF">CQY22_013880</name>
</gene>
<evidence type="ECO:0000256" key="2">
    <source>
        <dbReference type="ARBA" id="ARBA00011058"/>
    </source>
</evidence>
<keyword evidence="7" id="KW-0808">Transferase</keyword>
<comment type="similarity">
    <text evidence="7">Belongs to the CoaE family.</text>
</comment>
<protein>
    <recommendedName>
        <fullName evidence="7 8">Dephospho-CoA kinase</fullName>
        <ecNumber evidence="7 8">2.7.1.24</ecNumber>
    </recommendedName>
    <alternativeName>
        <fullName evidence="7">Dephosphocoenzyme A kinase</fullName>
    </alternativeName>
</protein>
<dbReference type="STRING" id="85968.GCA_900073015_00608"/>
<dbReference type="UniPathway" id="UPA00241">
    <property type="reaction ID" value="UER00356"/>
</dbReference>
<sequence>MLRIGLTGGIGAGKSTVSSMFASYGALVIDSDLLAREVVEPGTPGLLALVEAFGDGILAADGSLNRPALAAVAFADETKRRTLNGIVHPLIAQRRAELIATANPAGVVVEDIPLLVENGLAPLFPMVVVVHADVEDRVARLMTHRGFTEQDARARIAAQATDEQRRAVADVWLDNSSSPDELTEKASLLWFDRVAPFAVNLAERRAATVDPVVVPPNPEWPAQADRIIARLRAACGQHARKVEHVGPTTIPGRAAEDLIHIDLHVGSPAAIDTVAEPLLAVGYPRVVPGLHASADPGRPTHVRLLAS</sequence>
<comment type="subcellular location">
    <subcellularLocation>
        <location evidence="7">Cytoplasm</location>
    </subcellularLocation>
</comment>
<reference evidence="9 10" key="1">
    <citation type="journal article" date="2017" name="Infect. Genet. Evol.">
        <title>The new phylogeny of the genus Mycobacterium: The old and the news.</title>
        <authorList>
            <person name="Tortoli E."/>
            <person name="Fedrizzi T."/>
            <person name="Meehan C.J."/>
            <person name="Trovato A."/>
            <person name="Grottola A."/>
            <person name="Giacobazzi E."/>
            <person name="Serpini G.F."/>
            <person name="Tagliazucchi S."/>
            <person name="Fabio A."/>
            <person name="Bettua C."/>
            <person name="Bertorelli R."/>
            <person name="Frascaro F."/>
            <person name="De Sanctis V."/>
            <person name="Pecorari M."/>
            <person name="Jousson O."/>
            <person name="Segata N."/>
            <person name="Cirillo D.M."/>
        </authorList>
    </citation>
    <scope>NUCLEOTIDE SEQUENCE [LARGE SCALE GENOMIC DNA]</scope>
    <source>
        <strain evidence="9 10">CIP1034565</strain>
    </source>
</reference>
<dbReference type="CDD" id="cd02022">
    <property type="entry name" value="DPCK"/>
    <property type="match status" value="1"/>
</dbReference>
<evidence type="ECO:0000256" key="6">
    <source>
        <dbReference type="ARBA" id="ARBA00022993"/>
    </source>
</evidence>
<keyword evidence="3 7" id="KW-0963">Cytoplasm</keyword>
<accession>A0A2G5P746</accession>
<dbReference type="InterPro" id="IPR007344">
    <property type="entry name" value="GrpB/CoaE"/>
</dbReference>
<comment type="pathway">
    <text evidence="7">Cofactor biosynthesis; coenzyme A biosynthesis; CoA from (R)-pantothenate: step 5/5.</text>
</comment>
<evidence type="ECO:0000313" key="9">
    <source>
        <dbReference type="EMBL" id="PIB74189.1"/>
    </source>
</evidence>
<name>A0A2G5P746_9MYCO</name>
<proteinExistence type="inferred from homology"/>
<evidence type="ECO:0000256" key="5">
    <source>
        <dbReference type="ARBA" id="ARBA00022840"/>
    </source>
</evidence>
<keyword evidence="6 7" id="KW-0173">Coenzyme A biosynthesis</keyword>
<dbReference type="PANTHER" id="PTHR10695:SF46">
    <property type="entry name" value="BIFUNCTIONAL COENZYME A SYNTHASE-RELATED"/>
    <property type="match status" value="1"/>
</dbReference>
<comment type="similarity">
    <text evidence="2">In the C-terminal section; belongs to the UPF0157 (GrpB) family.</text>
</comment>
<dbReference type="NCBIfam" id="TIGR00152">
    <property type="entry name" value="dephospho-CoA kinase"/>
    <property type="match status" value="1"/>
</dbReference>
<keyword evidence="4 7" id="KW-0547">Nucleotide-binding</keyword>
<keyword evidence="7 9" id="KW-0418">Kinase</keyword>
<feature type="binding site" evidence="7">
    <location>
        <begin position="11"/>
        <end position="16"/>
    </location>
    <ligand>
        <name>ATP</name>
        <dbReference type="ChEBI" id="CHEBI:30616"/>
    </ligand>
</feature>
<dbReference type="GO" id="GO:0004140">
    <property type="term" value="F:dephospho-CoA kinase activity"/>
    <property type="evidence" value="ECO:0007669"/>
    <property type="project" value="UniProtKB-UniRule"/>
</dbReference>
<evidence type="ECO:0000256" key="8">
    <source>
        <dbReference type="NCBIfam" id="TIGR00152"/>
    </source>
</evidence>
<dbReference type="GO" id="GO:0005524">
    <property type="term" value="F:ATP binding"/>
    <property type="evidence" value="ECO:0007669"/>
    <property type="project" value="UniProtKB-UniRule"/>
</dbReference>
<dbReference type="PROSITE" id="PS51219">
    <property type="entry name" value="DPCK"/>
    <property type="match status" value="1"/>
</dbReference>
<keyword evidence="5 7" id="KW-0067">ATP-binding</keyword>
<dbReference type="SUPFAM" id="SSF52540">
    <property type="entry name" value="P-loop containing nucleoside triphosphate hydrolases"/>
    <property type="match status" value="1"/>
</dbReference>
<comment type="similarity">
    <text evidence="1">In the N-terminal section; belongs to the CoaE family.</text>
</comment>
<evidence type="ECO:0000313" key="10">
    <source>
        <dbReference type="Proteomes" id="UP000230551"/>
    </source>
</evidence>
<evidence type="ECO:0000256" key="1">
    <source>
        <dbReference type="ARBA" id="ARBA00008826"/>
    </source>
</evidence>
<dbReference type="EMBL" id="PDCN02000019">
    <property type="protein sequence ID" value="PIB74189.1"/>
    <property type="molecule type" value="Genomic_DNA"/>
</dbReference>
<keyword evidence="10" id="KW-1185">Reference proteome</keyword>
<evidence type="ECO:0000256" key="4">
    <source>
        <dbReference type="ARBA" id="ARBA00022741"/>
    </source>
</evidence>
<comment type="catalytic activity">
    <reaction evidence="7">
        <text>3'-dephospho-CoA + ATP = ADP + CoA + H(+)</text>
        <dbReference type="Rhea" id="RHEA:18245"/>
        <dbReference type="ChEBI" id="CHEBI:15378"/>
        <dbReference type="ChEBI" id="CHEBI:30616"/>
        <dbReference type="ChEBI" id="CHEBI:57287"/>
        <dbReference type="ChEBI" id="CHEBI:57328"/>
        <dbReference type="ChEBI" id="CHEBI:456216"/>
        <dbReference type="EC" id="2.7.1.24"/>
    </reaction>
</comment>
<dbReference type="HAMAP" id="MF_00376">
    <property type="entry name" value="Dephospho_CoA_kinase"/>
    <property type="match status" value="1"/>
</dbReference>
<dbReference type="NCBIfam" id="NF002879">
    <property type="entry name" value="PRK03333.1"/>
    <property type="match status" value="1"/>
</dbReference>
<evidence type="ECO:0000256" key="7">
    <source>
        <dbReference type="HAMAP-Rule" id="MF_00376"/>
    </source>
</evidence>
<organism evidence="9 10">
    <name type="scientific">Mycolicibacterium brumae</name>
    <dbReference type="NCBI Taxonomy" id="85968"/>
    <lineage>
        <taxon>Bacteria</taxon>
        <taxon>Bacillati</taxon>
        <taxon>Actinomycetota</taxon>
        <taxon>Actinomycetes</taxon>
        <taxon>Mycobacteriales</taxon>
        <taxon>Mycobacteriaceae</taxon>
        <taxon>Mycolicibacterium</taxon>
    </lineage>
</organism>
<dbReference type="Gene3D" id="3.30.460.10">
    <property type="entry name" value="Beta Polymerase, domain 2"/>
    <property type="match status" value="1"/>
</dbReference>
<dbReference type="Proteomes" id="UP000230551">
    <property type="component" value="Unassembled WGS sequence"/>
</dbReference>
<dbReference type="GO" id="GO:0005737">
    <property type="term" value="C:cytoplasm"/>
    <property type="evidence" value="ECO:0007669"/>
    <property type="project" value="UniProtKB-SubCell"/>
</dbReference>
<dbReference type="InterPro" id="IPR043519">
    <property type="entry name" value="NT_sf"/>
</dbReference>
<comment type="caution">
    <text evidence="9">The sequence shown here is derived from an EMBL/GenBank/DDBJ whole genome shotgun (WGS) entry which is preliminary data.</text>
</comment>
<dbReference type="PANTHER" id="PTHR10695">
    <property type="entry name" value="DEPHOSPHO-COA KINASE-RELATED"/>
    <property type="match status" value="1"/>
</dbReference>
<dbReference type="InterPro" id="IPR001977">
    <property type="entry name" value="Depp_CoAkinase"/>
</dbReference>
<dbReference type="Pfam" id="PF04229">
    <property type="entry name" value="GrpB"/>
    <property type="match status" value="1"/>
</dbReference>
<evidence type="ECO:0000256" key="3">
    <source>
        <dbReference type="ARBA" id="ARBA00022490"/>
    </source>
</evidence>
<dbReference type="SUPFAM" id="SSF81301">
    <property type="entry name" value="Nucleotidyltransferase"/>
    <property type="match status" value="1"/>
</dbReference>
<dbReference type="EC" id="2.7.1.24" evidence="7 8"/>
<comment type="function">
    <text evidence="7">Catalyzes the phosphorylation of the 3'-hydroxyl group of dephosphocoenzyme A to form coenzyme A.</text>
</comment>